<organism evidence="6">
    <name type="scientific">Heligmosomoides polygyrus</name>
    <name type="common">Parasitic roundworm</name>
    <dbReference type="NCBI Taxonomy" id="6339"/>
    <lineage>
        <taxon>Eukaryota</taxon>
        <taxon>Metazoa</taxon>
        <taxon>Ecdysozoa</taxon>
        <taxon>Nematoda</taxon>
        <taxon>Chromadorea</taxon>
        <taxon>Rhabditida</taxon>
        <taxon>Rhabditina</taxon>
        <taxon>Rhabditomorpha</taxon>
        <taxon>Strongyloidea</taxon>
        <taxon>Heligmosomidae</taxon>
        <taxon>Heligmosomoides</taxon>
    </lineage>
</organism>
<keyword evidence="2 5" id="KW-0812">Transmembrane</keyword>
<dbReference type="InterPro" id="IPR005828">
    <property type="entry name" value="MFS_sugar_transport-like"/>
</dbReference>
<evidence type="ECO:0000256" key="1">
    <source>
        <dbReference type="ARBA" id="ARBA00004141"/>
    </source>
</evidence>
<keyword evidence="3 5" id="KW-1133">Transmembrane helix</keyword>
<dbReference type="GO" id="GO:0015149">
    <property type="term" value="F:hexose transmembrane transporter activity"/>
    <property type="evidence" value="ECO:0007669"/>
    <property type="project" value="TreeGrafter"/>
</dbReference>
<dbReference type="WBParaSite" id="HPBE_0001551601-mRNA-1">
    <property type="protein sequence ID" value="HPBE_0001551601-mRNA-1"/>
    <property type="gene ID" value="HPBE_0001551601"/>
</dbReference>
<protein>
    <submittedName>
        <fullName evidence="8">MFS domain-containing protein</fullName>
    </submittedName>
</protein>
<feature type="transmembrane region" description="Helical" evidence="5">
    <location>
        <begin position="91"/>
        <end position="113"/>
    </location>
</feature>
<evidence type="ECO:0000256" key="5">
    <source>
        <dbReference type="SAM" id="Phobius"/>
    </source>
</evidence>
<gene>
    <name evidence="6" type="ORF">HPBE_LOCUS15515</name>
</gene>
<evidence type="ECO:0000313" key="7">
    <source>
        <dbReference type="Proteomes" id="UP000050761"/>
    </source>
</evidence>
<dbReference type="GO" id="GO:0016020">
    <property type="term" value="C:membrane"/>
    <property type="evidence" value="ECO:0007669"/>
    <property type="project" value="UniProtKB-SubCell"/>
</dbReference>
<evidence type="ECO:0000256" key="2">
    <source>
        <dbReference type="ARBA" id="ARBA00022692"/>
    </source>
</evidence>
<comment type="subcellular location">
    <subcellularLocation>
        <location evidence="1">Membrane</location>
        <topology evidence="1">Multi-pass membrane protein</topology>
    </subcellularLocation>
</comment>
<evidence type="ECO:0000256" key="4">
    <source>
        <dbReference type="ARBA" id="ARBA00023136"/>
    </source>
</evidence>
<dbReference type="InterPro" id="IPR045263">
    <property type="entry name" value="GLUT"/>
</dbReference>
<dbReference type="PANTHER" id="PTHR23503:SF96">
    <property type="entry name" value="MAJOR FACILITATOR SUPERFAMILY (MFS) PROFILE DOMAIN-CONTAINING PROTEIN"/>
    <property type="match status" value="1"/>
</dbReference>
<dbReference type="SUPFAM" id="SSF103473">
    <property type="entry name" value="MFS general substrate transporter"/>
    <property type="match status" value="1"/>
</dbReference>
<dbReference type="Pfam" id="PF00083">
    <property type="entry name" value="Sugar_tr"/>
    <property type="match status" value="1"/>
</dbReference>
<dbReference type="Gene3D" id="1.20.1250.20">
    <property type="entry name" value="MFS general substrate transporter like domains"/>
    <property type="match status" value="1"/>
</dbReference>
<evidence type="ECO:0000313" key="6">
    <source>
        <dbReference type="EMBL" id="VDP03001.1"/>
    </source>
</evidence>
<dbReference type="OrthoDB" id="4540492at2759"/>
<feature type="transmembrane region" description="Helical" evidence="5">
    <location>
        <begin position="56"/>
        <end position="79"/>
    </location>
</feature>
<dbReference type="AlphaFoldDB" id="A0A3P7ZU24"/>
<dbReference type="InterPro" id="IPR036259">
    <property type="entry name" value="MFS_trans_sf"/>
</dbReference>
<sequence>MVMSGIAVINAFSFEILLSTGLTAPQASIGNIVICLMSLLGILISSLVVDRFGRRVLLLSAYGLLAITNVVIAALMFGFEREQSTLFGYPLLVAVCVFIFAFAAGPGPVSLFITGELVDQNARGAACTWVSVLMCAISVVMDAITRDLQKPFPWTLLYADDVMLASEDKGELERELQAWCDRLERFGLRLDVKMTEYLSTDVTESSSIKVNGIELPRTAVFKYLGSAVASDGKLMVEVNSRQFTIWPATKEVETRLSVMETKMLRWTAGVTRMDRIRNEAIRQKFGVAPITDKMREARLRWYGHILRGEEDSVRKIGLNFELQSIKLLTTEASHKTWRPRTTMTTESTDPAMYPGQTLQSSIRDFIHLAVRDINHLVIRNIKPLAIRDFMHLAIRDFMHLAIRDFIHFATRHQSLQPPYSRWSSADSCRLSTSSCGGSSKTFAGYSRTSYAH</sequence>
<keyword evidence="4 5" id="KW-0472">Membrane</keyword>
<dbReference type="InterPro" id="IPR005829">
    <property type="entry name" value="Sugar_transporter_CS"/>
</dbReference>
<reference evidence="8" key="2">
    <citation type="submission" date="2019-09" db="UniProtKB">
        <authorList>
            <consortium name="WormBaseParasite"/>
        </authorList>
    </citation>
    <scope>IDENTIFICATION</scope>
</reference>
<feature type="transmembrane region" description="Helical" evidence="5">
    <location>
        <begin position="29"/>
        <end position="49"/>
    </location>
</feature>
<reference evidence="6 7" key="1">
    <citation type="submission" date="2018-11" db="EMBL/GenBank/DDBJ databases">
        <authorList>
            <consortium name="Pathogen Informatics"/>
        </authorList>
    </citation>
    <scope>NUCLEOTIDE SEQUENCE [LARGE SCALE GENOMIC DNA]</scope>
</reference>
<proteinExistence type="predicted"/>
<evidence type="ECO:0000313" key="8">
    <source>
        <dbReference type="WBParaSite" id="HPBE_0001551601-mRNA-1"/>
    </source>
</evidence>
<name>A0A3P7ZU24_HELPZ</name>
<dbReference type="Proteomes" id="UP000050761">
    <property type="component" value="Unassembled WGS sequence"/>
</dbReference>
<keyword evidence="7" id="KW-1185">Reference proteome</keyword>
<evidence type="ECO:0000256" key="3">
    <source>
        <dbReference type="ARBA" id="ARBA00022989"/>
    </source>
</evidence>
<dbReference type="EMBL" id="UZAH01028893">
    <property type="protein sequence ID" value="VDP03001.1"/>
    <property type="molecule type" value="Genomic_DNA"/>
</dbReference>
<dbReference type="PANTHER" id="PTHR23503">
    <property type="entry name" value="SOLUTE CARRIER FAMILY 2"/>
    <property type="match status" value="1"/>
</dbReference>
<accession>A0A3P7ZU24</accession>
<feature type="transmembrane region" description="Helical" evidence="5">
    <location>
        <begin position="125"/>
        <end position="144"/>
    </location>
</feature>
<dbReference type="PROSITE" id="PS00216">
    <property type="entry name" value="SUGAR_TRANSPORT_1"/>
    <property type="match status" value="1"/>
</dbReference>